<dbReference type="SMART" id="SM00332">
    <property type="entry name" value="PP2Cc"/>
    <property type="match status" value="1"/>
</dbReference>
<dbReference type="PANTHER" id="PTHR13832">
    <property type="entry name" value="PROTEIN PHOSPHATASE 2C"/>
    <property type="match status" value="1"/>
</dbReference>
<dbReference type="InterPro" id="IPR002921">
    <property type="entry name" value="Fungal_lipase-type"/>
</dbReference>
<dbReference type="eggNOG" id="KOG0698">
    <property type="taxonomic scope" value="Eukaryota"/>
</dbReference>
<sequence length="1052" mass="115335">MRASLPRLPLFRFGASQTQGQEGGFGSSDHLDVHRDVVLRLECMTSNEVMWQVVINMTFSVIILWSAIGLVIVQFKGVDALSGWNHKHYFISTVTIGALFLVALATMGIIYLRRLWHARQAGQAWSPRRKRLATTALTLILLEFVNLSLWVGSSAYQAASVCNWLAVCSNVIGYLQWTILNCILLVIICSAHDMCMYRNPRVKGYVPTPAVLVMDVGWSVHFPKLILWCLNQAVMSVTFGLLLHRIIAYKHNRAALCNFQDGSCHLSRAGMVTFAITPGLQKPVVFLNFVYALHLYPPQVSFIIVYLIIYLSRYTIMIFFTLAVTLFVLMIPKLGSCWNYILIWLGAVPMHASLTQTAVGIGFAFLPENAKREGHIPQIWLQEFAWSEETKPACLARRDAHMRDHADLGKQPMFCMETCLKLLYWSNLIYDLESVVGGLATLETATSLYSQHSHELLWDLETDTKAVVAWGTSHVVVAFAGTSSMANVLTNLKVKAGRRRGFYLAYTKNDYNLKLMTKLLDIKASSSNPDTLTFLFTGHSLGGALATLAAHEFVQRSPKNPLITYTYGAPRVGTRSWANEYNTLIRDHFAIICDQDPVPRVPKGFSYKRVGERVVCDLRGNLMIRPSPLESSMWNYKGGYIVDHLLTQHRLAFASIIKAQFGHAALKGGMQGVEALAKTLDLDAVLLAKNCDLESLRDPGSKPVPLEVAARMAQVTAGGAPRGGTRPPLYNTLLGCIMCSATAGQAAAEGEEVVAVKAGPLLPLANEAGTAVVLPGTTGLVVPVGSLDLATEAVFDGHGGRLAADYLEKNLYNVFNDILKEDTISLTCSVKDLGDEDALTCGCTATTVLVHPDRLIVANVGDSRAVLSRGGEALVLSTEHRIPEDGSENEETARIRAAGGWVEDERVCGMLAVTRAFGDPEFKGEGLQKLLRRGVEEGFWTQEEADQRHFSADPVTALPDVTALVRTPDDEFLVVASDGLWDVLSSAEVLKAARQGLRKGLSLQAVADTLADRALRRHTYDNVAVVVVDMGGGRQGWKPQAKGLLRGLFSSS</sequence>
<dbReference type="PANTHER" id="PTHR13832:SF827">
    <property type="entry name" value="PROTEIN PHOSPHATASE 1L"/>
    <property type="match status" value="1"/>
</dbReference>
<dbReference type="SUPFAM" id="SSF81606">
    <property type="entry name" value="PP2C-like"/>
    <property type="match status" value="1"/>
</dbReference>
<dbReference type="Pfam" id="PF01764">
    <property type="entry name" value="Lipase_3"/>
    <property type="match status" value="1"/>
</dbReference>
<dbReference type="InterPro" id="IPR001932">
    <property type="entry name" value="PPM-type_phosphatase-like_dom"/>
</dbReference>
<feature type="transmembrane region" description="Helical" evidence="1">
    <location>
        <begin position="303"/>
        <end position="329"/>
    </location>
</feature>
<dbReference type="AlphaFoldDB" id="A0A087STM7"/>
<dbReference type="Gene3D" id="3.60.40.10">
    <property type="entry name" value="PPM-type phosphatase domain"/>
    <property type="match status" value="1"/>
</dbReference>
<feature type="transmembrane region" description="Helical" evidence="1">
    <location>
        <begin position="53"/>
        <end position="77"/>
    </location>
</feature>
<dbReference type="SUPFAM" id="SSF53474">
    <property type="entry name" value="alpha/beta-Hydrolases"/>
    <property type="match status" value="1"/>
</dbReference>
<feature type="transmembrane region" description="Helical" evidence="1">
    <location>
        <begin position="341"/>
        <end position="366"/>
    </location>
</feature>
<dbReference type="eggNOG" id="KOG4569">
    <property type="taxonomic scope" value="Eukaryota"/>
</dbReference>
<name>A0A087STM7_AUXPR</name>
<evidence type="ECO:0000259" key="2">
    <source>
        <dbReference type="PROSITE" id="PS51746"/>
    </source>
</evidence>
<dbReference type="KEGG" id="apro:F751_3698"/>
<proteinExistence type="predicted"/>
<dbReference type="Proteomes" id="UP000028924">
    <property type="component" value="Unassembled WGS sequence"/>
</dbReference>
<dbReference type="InterPro" id="IPR015655">
    <property type="entry name" value="PP2C"/>
</dbReference>
<dbReference type="Gene3D" id="3.40.50.1820">
    <property type="entry name" value="alpha/beta hydrolase"/>
    <property type="match status" value="1"/>
</dbReference>
<reference evidence="3 4" key="1">
    <citation type="journal article" date="2014" name="BMC Genomics">
        <title>Oil accumulation mechanisms of the oleaginous microalga Chlorella protothecoides revealed through its genome, transcriptomes, and proteomes.</title>
        <authorList>
            <person name="Gao C."/>
            <person name="Wang Y."/>
            <person name="Shen Y."/>
            <person name="Yan D."/>
            <person name="He X."/>
            <person name="Dai J."/>
            <person name="Wu Q."/>
        </authorList>
    </citation>
    <scope>NUCLEOTIDE SEQUENCE [LARGE SCALE GENOMIC DNA]</scope>
    <source>
        <strain evidence="3 4">0710</strain>
    </source>
</reference>
<gene>
    <name evidence="3" type="ORF">F751_3698</name>
</gene>
<dbReference type="CDD" id="cd00143">
    <property type="entry name" value="PP2Cc"/>
    <property type="match status" value="1"/>
</dbReference>
<dbReference type="GO" id="GO:0006629">
    <property type="term" value="P:lipid metabolic process"/>
    <property type="evidence" value="ECO:0007669"/>
    <property type="project" value="InterPro"/>
</dbReference>
<keyword evidence="4" id="KW-1185">Reference proteome</keyword>
<evidence type="ECO:0000313" key="4">
    <source>
        <dbReference type="Proteomes" id="UP000028924"/>
    </source>
</evidence>
<evidence type="ECO:0000256" key="1">
    <source>
        <dbReference type="SAM" id="Phobius"/>
    </source>
</evidence>
<feature type="transmembrane region" description="Helical" evidence="1">
    <location>
        <begin position="89"/>
        <end position="112"/>
    </location>
</feature>
<feature type="transmembrane region" description="Helical" evidence="1">
    <location>
        <begin position="132"/>
        <end position="151"/>
    </location>
</feature>
<protein>
    <submittedName>
        <fullName evidence="3">Protein phosphatase 2C 57</fullName>
    </submittedName>
</protein>
<dbReference type="PROSITE" id="PS51746">
    <property type="entry name" value="PPM_2"/>
    <property type="match status" value="1"/>
</dbReference>
<accession>A0A087STM7</accession>
<dbReference type="InterPro" id="IPR029058">
    <property type="entry name" value="AB_hydrolase_fold"/>
</dbReference>
<dbReference type="GO" id="GO:0004722">
    <property type="term" value="F:protein serine/threonine phosphatase activity"/>
    <property type="evidence" value="ECO:0007669"/>
    <property type="project" value="InterPro"/>
</dbReference>
<dbReference type="InterPro" id="IPR036457">
    <property type="entry name" value="PPM-type-like_dom_sf"/>
</dbReference>
<dbReference type="EMBL" id="KL662186">
    <property type="protein sequence ID" value="KFM29081.1"/>
    <property type="molecule type" value="Genomic_DNA"/>
</dbReference>
<keyword evidence="1" id="KW-1133">Transmembrane helix</keyword>
<feature type="domain" description="PPM-type phosphatase" evidence="2">
    <location>
        <begin position="777"/>
        <end position="1030"/>
    </location>
</feature>
<dbReference type="OrthoDB" id="10264738at2759"/>
<keyword evidence="1" id="KW-0812">Transmembrane</keyword>
<dbReference type="Pfam" id="PF00481">
    <property type="entry name" value="PP2C"/>
    <property type="match status" value="1"/>
</dbReference>
<evidence type="ECO:0000313" key="3">
    <source>
        <dbReference type="EMBL" id="KFM29081.1"/>
    </source>
</evidence>
<dbReference type="CDD" id="cd00519">
    <property type="entry name" value="Lipase_3"/>
    <property type="match status" value="1"/>
</dbReference>
<keyword evidence="1" id="KW-0472">Membrane</keyword>
<dbReference type="RefSeq" id="XP_011402130.1">
    <property type="nucleotide sequence ID" value="XM_011403828.1"/>
</dbReference>
<organism evidence="3 4">
    <name type="scientific">Auxenochlorella protothecoides</name>
    <name type="common">Green microalga</name>
    <name type="synonym">Chlorella protothecoides</name>
    <dbReference type="NCBI Taxonomy" id="3075"/>
    <lineage>
        <taxon>Eukaryota</taxon>
        <taxon>Viridiplantae</taxon>
        <taxon>Chlorophyta</taxon>
        <taxon>core chlorophytes</taxon>
        <taxon>Trebouxiophyceae</taxon>
        <taxon>Chlorellales</taxon>
        <taxon>Chlorellaceae</taxon>
        <taxon>Auxenochlorella</taxon>
    </lineage>
</organism>
<dbReference type="GeneID" id="23615089"/>
<feature type="transmembrane region" description="Helical" evidence="1">
    <location>
        <begin position="171"/>
        <end position="190"/>
    </location>
</feature>